<feature type="chain" id="PRO_5011534868" evidence="13">
    <location>
        <begin position="23"/>
        <end position="606"/>
    </location>
</feature>
<evidence type="ECO:0000256" key="11">
    <source>
        <dbReference type="PROSITE-ProRule" id="PRU10144"/>
    </source>
</evidence>
<evidence type="ECO:0000256" key="6">
    <source>
        <dbReference type="ARBA" id="ARBA00023077"/>
    </source>
</evidence>
<keyword evidence="7 10" id="KW-0472">Membrane</keyword>
<keyword evidence="2 10" id="KW-0813">Transport</keyword>
<evidence type="ECO:0000256" key="8">
    <source>
        <dbReference type="ARBA" id="ARBA00023170"/>
    </source>
</evidence>
<proteinExistence type="inferred from homology"/>
<dbReference type="RefSeq" id="WP_167356439.1">
    <property type="nucleotide sequence ID" value="NZ_FNBP01000009.1"/>
</dbReference>
<keyword evidence="17" id="KW-1185">Reference proteome</keyword>
<dbReference type="PANTHER" id="PTHR30069:SF29">
    <property type="entry name" value="HEMOGLOBIN AND HEMOGLOBIN-HAPTOGLOBIN-BINDING PROTEIN 1-RELATED"/>
    <property type="match status" value="1"/>
</dbReference>
<dbReference type="Proteomes" id="UP000199399">
    <property type="component" value="Unassembled WGS sequence"/>
</dbReference>
<sequence length="606" mass="65355">MLRFHLLATAAVLPFLPTASLAQEAFDLGEVVLSSSLTPVAKDQTGATVEVLEAEDLAGSDTSVIQRLDRLPGISSVANGGLGANATLKIRGLPGRYVVVRVNGIDMNDPSGTQNSFNFGSLTPAGIDRIEVLKGSQSALYGSEAIGGVIDITTYRPTELGFSGQVSSEYGSDNTRSGTLSFGYLTERAELAYTYSRILTDGFSAQASDDEDDGFRQTTQTFSGRYNLTDNLTIGAAVTDRSGDLEIDRSSTDSSGATSFEERGARVFGEWQTGNVLHTFAYSYFDIDRRDPTGFTTRFQGDRERLSYLGSAELAGDVTLNFGLDRTEESFNSGGSTGDERTLSAQAELLMRPAENVDLSAAMRYDDNSDFGGKATGRLAAVWRPQNDLAFRAVLGTGFRAPSLYERFSFYGDPTLQAEESRSFELGVEKTYGETASVKATVFYTEIDDLIQFDGGSTACGSGFGCYNQVPGTTKSRGIELSGTYALSSRTEFFGNYTYTHATTDGERLTRTPKHDLLLGVETDVTDRLQAALDVRHVGDVVPSIYAPADHKVGTYTLVGAGVSYDVTDTTQAYLRVENLFDEDYETAGGYNTPGRSAFFGVRADF</sequence>
<dbReference type="InterPro" id="IPR000531">
    <property type="entry name" value="Beta-barrel_TonB"/>
</dbReference>
<keyword evidence="5 13" id="KW-0732">Signal</keyword>
<evidence type="ECO:0000256" key="12">
    <source>
        <dbReference type="RuleBase" id="RU003357"/>
    </source>
</evidence>
<dbReference type="AlphaFoldDB" id="A0A1G7VHE4"/>
<evidence type="ECO:0000256" key="3">
    <source>
        <dbReference type="ARBA" id="ARBA00022452"/>
    </source>
</evidence>
<dbReference type="CDD" id="cd01347">
    <property type="entry name" value="ligand_gated_channel"/>
    <property type="match status" value="1"/>
</dbReference>
<dbReference type="GO" id="GO:0009279">
    <property type="term" value="C:cell outer membrane"/>
    <property type="evidence" value="ECO:0007669"/>
    <property type="project" value="UniProtKB-SubCell"/>
</dbReference>
<dbReference type="InterPro" id="IPR039426">
    <property type="entry name" value="TonB-dep_rcpt-like"/>
</dbReference>
<evidence type="ECO:0000256" key="2">
    <source>
        <dbReference type="ARBA" id="ARBA00022448"/>
    </source>
</evidence>
<dbReference type="InterPro" id="IPR037066">
    <property type="entry name" value="Plug_dom_sf"/>
</dbReference>
<feature type="signal peptide" evidence="13">
    <location>
        <begin position="1"/>
        <end position="22"/>
    </location>
</feature>
<dbReference type="InterPro" id="IPR012910">
    <property type="entry name" value="Plug_dom"/>
</dbReference>
<comment type="subcellular location">
    <subcellularLocation>
        <location evidence="1 10">Cell outer membrane</location>
        <topology evidence="1 10">Multi-pass membrane protein</topology>
    </subcellularLocation>
</comment>
<evidence type="ECO:0000256" key="13">
    <source>
        <dbReference type="SAM" id="SignalP"/>
    </source>
</evidence>
<evidence type="ECO:0000313" key="17">
    <source>
        <dbReference type="Proteomes" id="UP000199399"/>
    </source>
</evidence>
<comment type="similarity">
    <text evidence="10 12">Belongs to the TonB-dependent receptor family.</text>
</comment>
<name>A0A1G7VHE4_9RHOB</name>
<dbReference type="GO" id="GO:0015344">
    <property type="term" value="F:siderophore uptake transmembrane transporter activity"/>
    <property type="evidence" value="ECO:0007669"/>
    <property type="project" value="TreeGrafter"/>
</dbReference>
<feature type="domain" description="TonB-dependent receptor-like beta-barrel" evidence="14">
    <location>
        <begin position="168"/>
        <end position="580"/>
    </location>
</feature>
<keyword evidence="8" id="KW-0675">Receptor</keyword>
<keyword evidence="3 10" id="KW-1134">Transmembrane beta strand</keyword>
<reference evidence="17" key="1">
    <citation type="submission" date="2016-10" db="EMBL/GenBank/DDBJ databases">
        <authorList>
            <person name="Varghese N."/>
            <person name="Submissions S."/>
        </authorList>
    </citation>
    <scope>NUCLEOTIDE SEQUENCE [LARGE SCALE GENOMIC DNA]</scope>
    <source>
        <strain evidence="17">DSM 16477</strain>
    </source>
</reference>
<dbReference type="GO" id="GO:0044718">
    <property type="term" value="P:siderophore transmembrane transport"/>
    <property type="evidence" value="ECO:0007669"/>
    <property type="project" value="TreeGrafter"/>
</dbReference>
<evidence type="ECO:0000256" key="1">
    <source>
        <dbReference type="ARBA" id="ARBA00004571"/>
    </source>
</evidence>
<evidence type="ECO:0000313" key="16">
    <source>
        <dbReference type="EMBL" id="SDG58978.1"/>
    </source>
</evidence>
<evidence type="ECO:0000256" key="10">
    <source>
        <dbReference type="PROSITE-ProRule" id="PRU01360"/>
    </source>
</evidence>
<gene>
    <name evidence="16" type="ORF">SAMN04489759_10968</name>
</gene>
<evidence type="ECO:0000259" key="15">
    <source>
        <dbReference type="Pfam" id="PF07715"/>
    </source>
</evidence>
<feature type="short sequence motif" description="TonB C-terminal box" evidence="11">
    <location>
        <begin position="589"/>
        <end position="606"/>
    </location>
</feature>
<evidence type="ECO:0000256" key="9">
    <source>
        <dbReference type="ARBA" id="ARBA00023237"/>
    </source>
</evidence>
<protein>
    <submittedName>
        <fullName evidence="16">Vitamin B12 transporter</fullName>
    </submittedName>
</protein>
<dbReference type="Pfam" id="PF07715">
    <property type="entry name" value="Plug"/>
    <property type="match status" value="1"/>
</dbReference>
<dbReference type="PANTHER" id="PTHR30069">
    <property type="entry name" value="TONB-DEPENDENT OUTER MEMBRANE RECEPTOR"/>
    <property type="match status" value="1"/>
</dbReference>
<organism evidence="16 17">
    <name type="scientific">Sulfitobacter delicatus</name>
    <dbReference type="NCBI Taxonomy" id="218672"/>
    <lineage>
        <taxon>Bacteria</taxon>
        <taxon>Pseudomonadati</taxon>
        <taxon>Pseudomonadota</taxon>
        <taxon>Alphaproteobacteria</taxon>
        <taxon>Rhodobacterales</taxon>
        <taxon>Roseobacteraceae</taxon>
        <taxon>Sulfitobacter</taxon>
    </lineage>
</organism>
<feature type="domain" description="TonB-dependent receptor plug" evidence="15">
    <location>
        <begin position="42"/>
        <end position="149"/>
    </location>
</feature>
<dbReference type="PROSITE" id="PS01156">
    <property type="entry name" value="TONB_DEPENDENT_REC_2"/>
    <property type="match status" value="1"/>
</dbReference>
<dbReference type="EMBL" id="FNBP01000009">
    <property type="protein sequence ID" value="SDG58978.1"/>
    <property type="molecule type" value="Genomic_DNA"/>
</dbReference>
<dbReference type="STRING" id="218672.SAMN04489759_10968"/>
<evidence type="ECO:0000256" key="4">
    <source>
        <dbReference type="ARBA" id="ARBA00022692"/>
    </source>
</evidence>
<evidence type="ECO:0000256" key="5">
    <source>
        <dbReference type="ARBA" id="ARBA00022729"/>
    </source>
</evidence>
<evidence type="ECO:0000259" key="14">
    <source>
        <dbReference type="Pfam" id="PF00593"/>
    </source>
</evidence>
<keyword evidence="6 12" id="KW-0798">TonB box</keyword>
<dbReference type="SUPFAM" id="SSF56935">
    <property type="entry name" value="Porins"/>
    <property type="match status" value="1"/>
</dbReference>
<dbReference type="InterPro" id="IPR010917">
    <property type="entry name" value="TonB_rcpt_CS"/>
</dbReference>
<dbReference type="InterPro" id="IPR036942">
    <property type="entry name" value="Beta-barrel_TonB_sf"/>
</dbReference>
<dbReference type="Gene3D" id="2.40.170.20">
    <property type="entry name" value="TonB-dependent receptor, beta-barrel domain"/>
    <property type="match status" value="1"/>
</dbReference>
<dbReference type="Gene3D" id="2.170.130.10">
    <property type="entry name" value="TonB-dependent receptor, plug domain"/>
    <property type="match status" value="1"/>
</dbReference>
<keyword evidence="4 10" id="KW-0812">Transmembrane</keyword>
<keyword evidence="9 10" id="KW-0998">Cell outer membrane</keyword>
<dbReference type="Pfam" id="PF00593">
    <property type="entry name" value="TonB_dep_Rec_b-barrel"/>
    <property type="match status" value="1"/>
</dbReference>
<accession>A0A1G7VHE4</accession>
<evidence type="ECO:0000256" key="7">
    <source>
        <dbReference type="ARBA" id="ARBA00023136"/>
    </source>
</evidence>
<dbReference type="PROSITE" id="PS52016">
    <property type="entry name" value="TONB_DEPENDENT_REC_3"/>
    <property type="match status" value="1"/>
</dbReference>